<keyword evidence="1" id="KW-0472">Membrane</keyword>
<name>A0A9D9GWA4_9FIRM</name>
<evidence type="ECO:0000313" key="3">
    <source>
        <dbReference type="Proteomes" id="UP000823634"/>
    </source>
</evidence>
<keyword evidence="1" id="KW-0812">Transmembrane</keyword>
<reference evidence="2" key="2">
    <citation type="journal article" date="2021" name="PeerJ">
        <title>Extensive microbial diversity within the chicken gut microbiome revealed by metagenomics and culture.</title>
        <authorList>
            <person name="Gilroy R."/>
            <person name="Ravi A."/>
            <person name="Getino M."/>
            <person name="Pursley I."/>
            <person name="Horton D.L."/>
            <person name="Alikhan N.F."/>
            <person name="Baker D."/>
            <person name="Gharbi K."/>
            <person name="Hall N."/>
            <person name="Watson M."/>
            <person name="Adriaenssens E.M."/>
            <person name="Foster-Nyarko E."/>
            <person name="Jarju S."/>
            <person name="Secka A."/>
            <person name="Antonio M."/>
            <person name="Oren A."/>
            <person name="Chaudhuri R.R."/>
            <person name="La Ragione R."/>
            <person name="Hildebrand F."/>
            <person name="Pallen M.J."/>
        </authorList>
    </citation>
    <scope>NUCLEOTIDE SEQUENCE</scope>
    <source>
        <strain evidence="2">17113</strain>
    </source>
</reference>
<feature type="transmembrane region" description="Helical" evidence="1">
    <location>
        <begin position="12"/>
        <end position="36"/>
    </location>
</feature>
<accession>A0A9D9GWA4</accession>
<feature type="transmembrane region" description="Helical" evidence="1">
    <location>
        <begin position="87"/>
        <end position="106"/>
    </location>
</feature>
<comment type="caution">
    <text evidence="2">The sequence shown here is derived from an EMBL/GenBank/DDBJ whole genome shotgun (WGS) entry which is preliminary data.</text>
</comment>
<feature type="transmembrane region" description="Helical" evidence="1">
    <location>
        <begin position="112"/>
        <end position="136"/>
    </location>
</feature>
<dbReference type="Proteomes" id="UP000823634">
    <property type="component" value="Unassembled WGS sequence"/>
</dbReference>
<evidence type="ECO:0000313" key="2">
    <source>
        <dbReference type="EMBL" id="MBO8426323.1"/>
    </source>
</evidence>
<keyword evidence="1" id="KW-1133">Transmembrane helix</keyword>
<feature type="transmembrane region" description="Helical" evidence="1">
    <location>
        <begin position="56"/>
        <end position="80"/>
    </location>
</feature>
<reference evidence="2" key="1">
    <citation type="submission" date="2020-10" db="EMBL/GenBank/DDBJ databases">
        <authorList>
            <person name="Gilroy R."/>
        </authorList>
    </citation>
    <scope>NUCLEOTIDE SEQUENCE</scope>
    <source>
        <strain evidence="2">17113</strain>
    </source>
</reference>
<dbReference type="AlphaFoldDB" id="A0A9D9GWA4"/>
<dbReference type="EMBL" id="JADINA010000021">
    <property type="protein sequence ID" value="MBO8426323.1"/>
    <property type="molecule type" value="Genomic_DNA"/>
</dbReference>
<organism evidence="2 3">
    <name type="scientific">Candidatus Alloenteromonas pullistercoris</name>
    <dbReference type="NCBI Taxonomy" id="2840785"/>
    <lineage>
        <taxon>Bacteria</taxon>
        <taxon>Bacillati</taxon>
        <taxon>Bacillota</taxon>
        <taxon>Bacillota incertae sedis</taxon>
        <taxon>Candidatus Alloenteromonas</taxon>
    </lineage>
</organism>
<proteinExistence type="predicted"/>
<protein>
    <submittedName>
        <fullName evidence="2">Uncharacterized protein</fullName>
    </submittedName>
</protein>
<evidence type="ECO:0000256" key="1">
    <source>
        <dbReference type="SAM" id="Phobius"/>
    </source>
</evidence>
<gene>
    <name evidence="2" type="ORF">IAC61_03265</name>
</gene>
<sequence>MSDKPFDKLLIAYQRLTLCPIIASLLGVISSFLFYFGVENGGALAPGLSLWAAAEFASPLTGLLLSFLLSFLYIPFALFAAKGKLPFYLALLSFLTVDLVFSALAPKDGAEGWIALCFHIAVLLLGLAGLIIYFLAKRALDNEKRGQ</sequence>